<evidence type="ECO:0000256" key="4">
    <source>
        <dbReference type="ARBA" id="ARBA00022741"/>
    </source>
</evidence>
<feature type="transmembrane region" description="Helical" evidence="10">
    <location>
        <begin position="1110"/>
        <end position="1129"/>
    </location>
</feature>
<feature type="transmembrane region" description="Helical" evidence="10">
    <location>
        <begin position="778"/>
        <end position="796"/>
    </location>
</feature>
<feature type="region of interest" description="Disordered" evidence="9">
    <location>
        <begin position="543"/>
        <end position="564"/>
    </location>
</feature>
<feature type="transmembrane region" description="Helical" evidence="10">
    <location>
        <begin position="285"/>
        <end position="312"/>
    </location>
</feature>
<proteinExistence type="predicted"/>
<dbReference type="InterPro" id="IPR059000">
    <property type="entry name" value="ATPase_P-type_domA"/>
</dbReference>
<dbReference type="Proteomes" id="UP001141327">
    <property type="component" value="Unassembled WGS sequence"/>
</dbReference>
<dbReference type="EMBL" id="JAPMOS010000005">
    <property type="protein sequence ID" value="KAJ4461888.1"/>
    <property type="molecule type" value="Genomic_DNA"/>
</dbReference>
<evidence type="ECO:0000256" key="10">
    <source>
        <dbReference type="SAM" id="Phobius"/>
    </source>
</evidence>
<dbReference type="InterPro" id="IPR018303">
    <property type="entry name" value="ATPase_P-typ_P_site"/>
</dbReference>
<dbReference type="SFLD" id="SFLDS00003">
    <property type="entry name" value="Haloacid_Dehalogenase"/>
    <property type="match status" value="1"/>
</dbReference>
<keyword evidence="4" id="KW-0547">Nucleotide-binding</keyword>
<keyword evidence="6" id="KW-1278">Translocase</keyword>
<dbReference type="InterPro" id="IPR006068">
    <property type="entry name" value="ATPase_P-typ_cation-transptr_C"/>
</dbReference>
<feature type="transmembrane region" description="Helical" evidence="10">
    <location>
        <begin position="959"/>
        <end position="979"/>
    </location>
</feature>
<dbReference type="PANTHER" id="PTHR43294">
    <property type="entry name" value="SODIUM/POTASSIUM-TRANSPORTING ATPASE SUBUNIT ALPHA"/>
    <property type="match status" value="1"/>
</dbReference>
<dbReference type="InterPro" id="IPR023214">
    <property type="entry name" value="HAD_sf"/>
</dbReference>
<feature type="transmembrane region" description="Helical" evidence="10">
    <location>
        <begin position="933"/>
        <end position="953"/>
    </location>
</feature>
<feature type="compositionally biased region" description="Low complexity" evidence="9">
    <location>
        <begin position="554"/>
        <end position="564"/>
    </location>
</feature>
<evidence type="ECO:0000256" key="2">
    <source>
        <dbReference type="ARBA" id="ARBA00022475"/>
    </source>
</evidence>
<dbReference type="InterPro" id="IPR001757">
    <property type="entry name" value="P_typ_ATPase"/>
</dbReference>
<dbReference type="InterPro" id="IPR023299">
    <property type="entry name" value="ATPase_P-typ_cyto_dom_N"/>
</dbReference>
<dbReference type="SUPFAM" id="SSF81665">
    <property type="entry name" value="Calcium ATPase, transmembrane domain M"/>
    <property type="match status" value="1"/>
</dbReference>
<keyword evidence="5" id="KW-0067">ATP-binding</keyword>
<evidence type="ECO:0000256" key="1">
    <source>
        <dbReference type="ARBA" id="ARBA00004651"/>
    </source>
</evidence>
<dbReference type="Pfam" id="PF00689">
    <property type="entry name" value="Cation_ATPase_C"/>
    <property type="match status" value="1"/>
</dbReference>
<feature type="transmembrane region" description="Helical" evidence="10">
    <location>
        <begin position="88"/>
        <end position="107"/>
    </location>
</feature>
<evidence type="ECO:0000256" key="8">
    <source>
        <dbReference type="ARBA" id="ARBA00023136"/>
    </source>
</evidence>
<dbReference type="PROSITE" id="PS00154">
    <property type="entry name" value="ATPASE_E1_E2"/>
    <property type="match status" value="1"/>
</dbReference>
<evidence type="ECO:0000256" key="5">
    <source>
        <dbReference type="ARBA" id="ARBA00022840"/>
    </source>
</evidence>
<dbReference type="Pfam" id="PF13246">
    <property type="entry name" value="Cation_ATPase"/>
    <property type="match status" value="2"/>
</dbReference>
<dbReference type="PRINTS" id="PR00119">
    <property type="entry name" value="CATATPASE"/>
</dbReference>
<dbReference type="InterPro" id="IPR050510">
    <property type="entry name" value="Cation_transp_ATPase_P-type"/>
</dbReference>
<evidence type="ECO:0000256" key="9">
    <source>
        <dbReference type="SAM" id="MobiDB-lite"/>
    </source>
</evidence>
<feature type="transmembrane region" description="Helical" evidence="10">
    <location>
        <begin position="1038"/>
        <end position="1061"/>
    </location>
</feature>
<dbReference type="Gene3D" id="3.40.1110.10">
    <property type="entry name" value="Calcium-transporting ATPase, cytoplasmic domain N"/>
    <property type="match status" value="1"/>
</dbReference>
<keyword evidence="2" id="KW-1003">Cell membrane</keyword>
<feature type="transmembrane region" description="Helical" evidence="10">
    <location>
        <begin position="1073"/>
        <end position="1095"/>
    </location>
</feature>
<feature type="region of interest" description="Disordered" evidence="9">
    <location>
        <begin position="1154"/>
        <end position="1177"/>
    </location>
</feature>
<feature type="transmembrane region" description="Helical" evidence="10">
    <location>
        <begin position="1000"/>
        <end position="1026"/>
    </location>
</feature>
<evidence type="ECO:0000256" key="7">
    <source>
        <dbReference type="ARBA" id="ARBA00022989"/>
    </source>
</evidence>
<dbReference type="Gene3D" id="2.70.150.10">
    <property type="entry name" value="Calcium-transporting ATPase, cytoplasmic transduction domain A"/>
    <property type="match status" value="1"/>
</dbReference>
<dbReference type="SFLD" id="SFLDF00027">
    <property type="entry name" value="p-type_atpase"/>
    <property type="match status" value="1"/>
</dbReference>
<dbReference type="SMART" id="SM00831">
    <property type="entry name" value="Cation_ATPase_N"/>
    <property type="match status" value="1"/>
</dbReference>
<organism evidence="12 13">
    <name type="scientific">Paratrimastix pyriformis</name>
    <dbReference type="NCBI Taxonomy" id="342808"/>
    <lineage>
        <taxon>Eukaryota</taxon>
        <taxon>Metamonada</taxon>
        <taxon>Preaxostyla</taxon>
        <taxon>Paratrimastigidae</taxon>
        <taxon>Paratrimastix</taxon>
    </lineage>
</organism>
<feature type="compositionally biased region" description="Low complexity" evidence="9">
    <location>
        <begin position="429"/>
        <end position="440"/>
    </location>
</feature>
<keyword evidence="8 10" id="KW-0472">Membrane</keyword>
<dbReference type="InterPro" id="IPR023298">
    <property type="entry name" value="ATPase_P-typ_TM_dom_sf"/>
</dbReference>
<protein>
    <submittedName>
        <fullName evidence="12">Ion-transporting P-type ATPase</fullName>
    </submittedName>
</protein>
<feature type="transmembrane region" description="Helical" evidence="10">
    <location>
        <begin position="254"/>
        <end position="273"/>
    </location>
</feature>
<keyword evidence="7 10" id="KW-1133">Transmembrane helix</keyword>
<dbReference type="Gene3D" id="1.20.1110.10">
    <property type="entry name" value="Calcium-transporting ATPase, transmembrane domain"/>
    <property type="match status" value="2"/>
</dbReference>
<evidence type="ECO:0000313" key="12">
    <source>
        <dbReference type="EMBL" id="KAJ4461888.1"/>
    </source>
</evidence>
<comment type="subcellular location">
    <subcellularLocation>
        <location evidence="1">Cell membrane</location>
        <topology evidence="1">Multi-pass membrane protein</topology>
    </subcellularLocation>
</comment>
<dbReference type="InterPro" id="IPR044492">
    <property type="entry name" value="P_typ_ATPase_HD_dom"/>
</dbReference>
<sequence>MSEVSAEFPPRKWAVICIPFPECLQFLRVTKHGLTDTEAAERQKLDGKNQLKEKKPLPPILRFLLQFHNILIYILLATAILSIALQEYIEFGVIIAVVLLNAIIGFIQESHANRKASALRKMMSLHATVVRDGVRKTILAEDLVPGDVIFLVSGDKVPADARLFEVSAMHTQEAALTGETTTNPKRINPIPAETPLAERVNMVFSGTFVAQGHGTAVVTTIGLNTELGKISAMVAAVHAPETPLTRQITIFGRILAVVIMSIAVVVYLLGFAYRRDPLQHLLTSSAIAVAAIPEGLPAIISMTMAIGVGRLAKRNAILRKMAAVETLGAVSVICSDKTGTLTTNEMTCRMVCTPRGRFTVSGTGYAPVGRLFIAPETLSLADPESTIVPGLDHAVLTQAIPAHHPPTVLASVFSPPAPQPTDTDTSDRPGPAAAASVGPGSDPLIAELATTALLCNDATLTNVAHSAAGGSTWTLQGDPTEGALLSLAMKAGLDATEVLLSHRRCSVIPFESDHGFMATANWVPAESPSFNLLDIPPPCRQSASPARTAVPSVPATDAAPEPSADAASALIPLATIPAADAPILSSNDTPLMDAERRPGRFKLFLKGAPEKVFTACPWQINPEGTAVEPLDPGRWQRETELMASIGLRVLALASRPMAPTRFHASQLSASPSPADPDRQQWAQADEPLAFAEVRDLVFLGLVGLFDPPRPEARKAIVQCHRAGIQVVMITGDHPRTATAIGEMLHLLPADGSKRVVTSSQLGAMPQPAATLTRDSRRVVSCGATLVTARVILSVAMDLASCRSRAATAAEACIVFFLFFYKLLNVCLIAFFVDCGPLCREVPKIAVFARSTPADKLRIVQALQKKGRLVAMTGDGVNDSPALAQADVGVAMGLNGTEAAKEASQIVLADDNFATIAAAVEEGRIVYDNLVRTLLFTLPTNAAQALVLIVAILADVEEPLSAVQILLVNMITTVGLALPIPFEKGERGVLDRPPRDPKRSILSPVMVFRTLEVGVLATILMLLFFILDRNWAPWYRLSLGAAQMAVFNEIMIIQIFFAFNCLHLKGNSLHWRAFTLNPLLYIPVVALVGLSVLMTYEPHVGAVFGVEAHPWWVWLRAIGCGLVVFLWVEAEKAVQRLVKRCRRQKKNKKLMMMNTTQPEAAATNHPVGVAKPPEEPRV</sequence>
<dbReference type="InterPro" id="IPR036412">
    <property type="entry name" value="HAD-like_sf"/>
</dbReference>
<keyword evidence="3 10" id="KW-0812">Transmembrane</keyword>
<feature type="domain" description="Cation-transporting P-type ATPase N-terminal" evidence="11">
    <location>
        <begin position="18"/>
        <end position="87"/>
    </location>
</feature>
<feature type="transmembrane region" description="Helical" evidence="10">
    <location>
        <begin position="60"/>
        <end position="82"/>
    </location>
</feature>
<name>A0ABQ8USS9_9EUKA</name>
<comment type="caution">
    <text evidence="12">The sequence shown here is derived from an EMBL/GenBank/DDBJ whole genome shotgun (WGS) entry which is preliminary data.</text>
</comment>
<dbReference type="InterPro" id="IPR004014">
    <property type="entry name" value="ATPase_P-typ_cation-transptr_N"/>
</dbReference>
<dbReference type="InterPro" id="IPR008250">
    <property type="entry name" value="ATPase_P-typ_transduc_dom_A_sf"/>
</dbReference>
<dbReference type="PANTHER" id="PTHR43294:SF21">
    <property type="entry name" value="CATION TRANSPORTING ATPASE"/>
    <property type="match status" value="1"/>
</dbReference>
<dbReference type="SUPFAM" id="SSF56784">
    <property type="entry name" value="HAD-like"/>
    <property type="match status" value="1"/>
</dbReference>
<reference evidence="12" key="1">
    <citation type="journal article" date="2022" name="bioRxiv">
        <title>Genomics of Preaxostyla Flagellates Illuminates Evolutionary Transitions and the Path Towards Mitochondrial Loss.</title>
        <authorList>
            <person name="Novak L.V.F."/>
            <person name="Treitli S.C."/>
            <person name="Pyrih J."/>
            <person name="Halakuc P."/>
            <person name="Pipaliya S.V."/>
            <person name="Vacek V."/>
            <person name="Brzon O."/>
            <person name="Soukal P."/>
            <person name="Eme L."/>
            <person name="Dacks J.B."/>
            <person name="Karnkowska A."/>
            <person name="Elias M."/>
            <person name="Hampl V."/>
        </authorList>
    </citation>
    <scope>NUCLEOTIDE SEQUENCE</scope>
    <source>
        <strain evidence="12">RCP-MX</strain>
    </source>
</reference>
<dbReference type="SFLD" id="SFLDG00002">
    <property type="entry name" value="C1.7:_P-type_atpase_like"/>
    <property type="match status" value="1"/>
</dbReference>
<keyword evidence="13" id="KW-1185">Reference proteome</keyword>
<dbReference type="SUPFAM" id="SSF81660">
    <property type="entry name" value="Metal cation-transporting ATPase, ATP-binding domain N"/>
    <property type="match status" value="1"/>
</dbReference>
<dbReference type="Pfam" id="PF00122">
    <property type="entry name" value="E1-E2_ATPase"/>
    <property type="match status" value="1"/>
</dbReference>
<dbReference type="NCBIfam" id="TIGR01494">
    <property type="entry name" value="ATPase_P-type"/>
    <property type="match status" value="2"/>
</dbReference>
<evidence type="ECO:0000259" key="11">
    <source>
        <dbReference type="SMART" id="SM00831"/>
    </source>
</evidence>
<feature type="region of interest" description="Disordered" evidence="9">
    <location>
        <begin position="410"/>
        <end position="440"/>
    </location>
</feature>
<dbReference type="Gene3D" id="3.40.50.1000">
    <property type="entry name" value="HAD superfamily/HAD-like"/>
    <property type="match status" value="2"/>
</dbReference>
<evidence type="ECO:0000313" key="13">
    <source>
        <dbReference type="Proteomes" id="UP001141327"/>
    </source>
</evidence>
<feature type="transmembrane region" description="Helical" evidence="10">
    <location>
        <begin position="808"/>
        <end position="832"/>
    </location>
</feature>
<evidence type="ECO:0000256" key="6">
    <source>
        <dbReference type="ARBA" id="ARBA00022967"/>
    </source>
</evidence>
<dbReference type="SUPFAM" id="SSF81653">
    <property type="entry name" value="Calcium ATPase, transduction domain A"/>
    <property type="match status" value="1"/>
</dbReference>
<evidence type="ECO:0000256" key="3">
    <source>
        <dbReference type="ARBA" id="ARBA00022692"/>
    </source>
</evidence>
<gene>
    <name evidence="12" type="ORF">PAPYR_1579</name>
</gene>
<dbReference type="Pfam" id="PF00690">
    <property type="entry name" value="Cation_ATPase_N"/>
    <property type="match status" value="1"/>
</dbReference>
<accession>A0ABQ8USS9</accession>